<evidence type="ECO:0000313" key="1">
    <source>
        <dbReference type="EMBL" id="GAA0615699.1"/>
    </source>
</evidence>
<proteinExistence type="predicted"/>
<evidence type="ECO:0000313" key="2">
    <source>
        <dbReference type="Proteomes" id="UP001501352"/>
    </source>
</evidence>
<protein>
    <recommendedName>
        <fullName evidence="3">Lipoprotein</fullName>
    </recommendedName>
</protein>
<accession>A0ABN1GPD1</accession>
<dbReference type="Proteomes" id="UP001501352">
    <property type="component" value="Unassembled WGS sequence"/>
</dbReference>
<comment type="caution">
    <text evidence="1">The sequence shown here is derived from an EMBL/GenBank/DDBJ whole genome shotgun (WGS) entry which is preliminary data.</text>
</comment>
<keyword evidence="2" id="KW-1185">Reference proteome</keyword>
<sequence>MKIALAPVALLLLTGSAEEPMPRPSFEQLGRTCLPIKLDQGCAVASAGFLNDAPGGGRLYWQIQQGASAEDGVGGGIVLLREDGPGLRPVLQAFGAWRYEAPQWVTDEDGVPLLILRATSGGTSASPMDSLYRWDDAEWRPVDTDQWQDQVADMADGLTIQSGVRIDFERMRAVTPLWRERDGHCCPTGGWASLRFEIRNDVLHLTEVRHTP</sequence>
<gene>
    <name evidence="1" type="ORF">GCM10009422_08470</name>
</gene>
<organism evidence="1 2">
    <name type="scientific">Brevundimonas kwangchunensis</name>
    <dbReference type="NCBI Taxonomy" id="322163"/>
    <lineage>
        <taxon>Bacteria</taxon>
        <taxon>Pseudomonadati</taxon>
        <taxon>Pseudomonadota</taxon>
        <taxon>Alphaproteobacteria</taxon>
        <taxon>Caulobacterales</taxon>
        <taxon>Caulobacteraceae</taxon>
        <taxon>Brevundimonas</taxon>
    </lineage>
</organism>
<reference evidence="1 2" key="1">
    <citation type="journal article" date="2019" name="Int. J. Syst. Evol. Microbiol.">
        <title>The Global Catalogue of Microorganisms (GCM) 10K type strain sequencing project: providing services to taxonomists for standard genome sequencing and annotation.</title>
        <authorList>
            <consortium name="The Broad Institute Genomics Platform"/>
            <consortium name="The Broad Institute Genome Sequencing Center for Infectious Disease"/>
            <person name="Wu L."/>
            <person name="Ma J."/>
        </authorList>
    </citation>
    <scope>NUCLEOTIDE SEQUENCE [LARGE SCALE GENOMIC DNA]</scope>
    <source>
        <strain evidence="1 2">JCM 12928</strain>
    </source>
</reference>
<dbReference type="EMBL" id="BAAAGA010000001">
    <property type="protein sequence ID" value="GAA0615699.1"/>
    <property type="molecule type" value="Genomic_DNA"/>
</dbReference>
<evidence type="ECO:0008006" key="3">
    <source>
        <dbReference type="Google" id="ProtNLM"/>
    </source>
</evidence>
<dbReference type="RefSeq" id="WP_343790868.1">
    <property type="nucleotide sequence ID" value="NZ_BAAAGA010000001.1"/>
</dbReference>
<name>A0ABN1GPD1_9CAUL</name>